<proteinExistence type="predicted"/>
<dbReference type="AlphaFoldDB" id="A0A6G1G0H1"/>
<dbReference type="RefSeq" id="XP_033533149.1">
    <property type="nucleotide sequence ID" value="XM_033679681.1"/>
</dbReference>
<evidence type="ECO:0000313" key="1">
    <source>
        <dbReference type="EMBL" id="KAF1811518.1"/>
    </source>
</evidence>
<keyword evidence="2" id="KW-1185">Reference proteome</keyword>
<gene>
    <name evidence="1 3" type="ORF">P152DRAFT_459459</name>
</gene>
<sequence length="70" mass="8054">MASLRGLSLFSHIINKIEARRSMDRCHSLFSVLISSALSISHVQIDLYYPGAFDKFHFITLHFVSAWQWG</sequence>
<evidence type="ECO:0000313" key="2">
    <source>
        <dbReference type="Proteomes" id="UP000504638"/>
    </source>
</evidence>
<dbReference type="Proteomes" id="UP000504638">
    <property type="component" value="Unplaced"/>
</dbReference>
<organism evidence="1">
    <name type="scientific">Eremomyces bilateralis CBS 781.70</name>
    <dbReference type="NCBI Taxonomy" id="1392243"/>
    <lineage>
        <taxon>Eukaryota</taxon>
        <taxon>Fungi</taxon>
        <taxon>Dikarya</taxon>
        <taxon>Ascomycota</taxon>
        <taxon>Pezizomycotina</taxon>
        <taxon>Dothideomycetes</taxon>
        <taxon>Dothideomycetes incertae sedis</taxon>
        <taxon>Eremomycetales</taxon>
        <taxon>Eremomycetaceae</taxon>
        <taxon>Eremomyces</taxon>
    </lineage>
</organism>
<reference evidence="3" key="3">
    <citation type="submission" date="2025-04" db="UniProtKB">
        <authorList>
            <consortium name="RefSeq"/>
        </authorList>
    </citation>
    <scope>IDENTIFICATION</scope>
    <source>
        <strain evidence="3">CBS 781.70</strain>
    </source>
</reference>
<protein>
    <submittedName>
        <fullName evidence="1 3">Uncharacterized protein</fullName>
    </submittedName>
</protein>
<dbReference type="EMBL" id="ML975161">
    <property type="protein sequence ID" value="KAF1811518.1"/>
    <property type="molecule type" value="Genomic_DNA"/>
</dbReference>
<dbReference type="GeneID" id="54420251"/>
<reference evidence="3" key="2">
    <citation type="submission" date="2020-04" db="EMBL/GenBank/DDBJ databases">
        <authorList>
            <consortium name="NCBI Genome Project"/>
        </authorList>
    </citation>
    <scope>NUCLEOTIDE SEQUENCE</scope>
    <source>
        <strain evidence="3">CBS 781.70</strain>
    </source>
</reference>
<name>A0A6G1G0H1_9PEZI</name>
<reference evidence="1 3" key="1">
    <citation type="submission" date="2020-01" db="EMBL/GenBank/DDBJ databases">
        <authorList>
            <consortium name="DOE Joint Genome Institute"/>
            <person name="Haridas S."/>
            <person name="Albert R."/>
            <person name="Binder M."/>
            <person name="Bloem J."/>
            <person name="Labutti K."/>
            <person name="Salamov A."/>
            <person name="Andreopoulos B."/>
            <person name="Baker S.E."/>
            <person name="Barry K."/>
            <person name="Bills G."/>
            <person name="Bluhm B.H."/>
            <person name="Cannon C."/>
            <person name="Castanera R."/>
            <person name="Culley D.E."/>
            <person name="Daum C."/>
            <person name="Ezra D."/>
            <person name="Gonzalez J.B."/>
            <person name="Henrissat B."/>
            <person name="Kuo A."/>
            <person name="Liang C."/>
            <person name="Lipzen A."/>
            <person name="Lutzoni F."/>
            <person name="Magnuson J."/>
            <person name="Mondo S."/>
            <person name="Nolan M."/>
            <person name="Ohm R."/>
            <person name="Pangilinan J."/>
            <person name="Park H.-J."/>
            <person name="Ramirez L."/>
            <person name="Alfaro M."/>
            <person name="Sun H."/>
            <person name="Tritt A."/>
            <person name="Yoshinaga Y."/>
            <person name="Zwiers L.-H."/>
            <person name="Turgeon B.G."/>
            <person name="Goodwin S.B."/>
            <person name="Spatafora J.W."/>
            <person name="Crous P.W."/>
            <person name="Grigoriev I.V."/>
        </authorList>
    </citation>
    <scope>NUCLEOTIDE SEQUENCE</scope>
    <source>
        <strain evidence="1 3">CBS 781.70</strain>
    </source>
</reference>
<accession>A0A6G1G0H1</accession>
<evidence type="ECO:0000313" key="3">
    <source>
        <dbReference type="RefSeq" id="XP_033533149.1"/>
    </source>
</evidence>